<keyword evidence="5" id="KW-1185">Reference proteome</keyword>
<feature type="compositionally biased region" description="Polar residues" evidence="1">
    <location>
        <begin position="342"/>
        <end position="420"/>
    </location>
</feature>
<protein>
    <recommendedName>
        <fullName evidence="3">SCP domain-containing protein</fullName>
    </recommendedName>
</protein>
<feature type="region of interest" description="Disordered" evidence="1">
    <location>
        <begin position="330"/>
        <end position="420"/>
    </location>
</feature>
<dbReference type="SUPFAM" id="SSF55797">
    <property type="entry name" value="PR-1-like"/>
    <property type="match status" value="1"/>
</dbReference>
<feature type="domain" description="SCP" evidence="3">
    <location>
        <begin position="714"/>
        <end position="864"/>
    </location>
</feature>
<dbReference type="EMBL" id="JABMIG020000035">
    <property type="protein sequence ID" value="KAL3799939.1"/>
    <property type="molecule type" value="Genomic_DNA"/>
</dbReference>
<dbReference type="InterPro" id="IPR014044">
    <property type="entry name" value="CAP_dom"/>
</dbReference>
<name>A0ABD3QIC5_9STRA</name>
<accession>A0ABD3QIC5</accession>
<proteinExistence type="predicted"/>
<feature type="signal peptide" evidence="2">
    <location>
        <begin position="1"/>
        <end position="23"/>
    </location>
</feature>
<evidence type="ECO:0000313" key="5">
    <source>
        <dbReference type="Proteomes" id="UP001516023"/>
    </source>
</evidence>
<dbReference type="AlphaFoldDB" id="A0ABD3QIC5"/>
<dbReference type="SMART" id="SM00198">
    <property type="entry name" value="SCP"/>
    <property type="match status" value="1"/>
</dbReference>
<sequence>MIARIICVVFLVIVQCRIMKCAAKKLINSRLDFMEYTIQQYQMGLLSVASLESQSDGGGLQDVLNPSQFDAQMNSHDAEKLPNANLSLASSASGLALNAGSSSSSVHVERNGHMGPFNRTPLLAKLKDRMSRADVSENDDLMTSRYEFNKTMGSYIIFGNSHLTDRKNSSIENSTDNGTMIKDELSINLSSNQFGVFASKLTENPSGTIKPAPSNTPSIKSNLPICPSPYNPLKVDYISGSLVEVNSYVFRCNHEPYTKYCNYPTFDEILMNQLQTNEKEVTELWLNAWIILGECTRTNRPSLPPITPNSTAEIPSLKPTSLINKPTSVLAPSTPKPMLSTFKPSNSAGPTTSKLMSPTNKPTFLSAPPTSTHKLPTNKPTDFVASPTSKSMYPTQNPTASNAIQSPKSVSPTNNPTLSPVKQITITASPEPTPIPTVLEIESPSYAPTESPTFAPTSYSPTGYYNPISPPCSRSQNRIRIELLTDGFPSDTSWVFRTKGEGHNRSDALLLRSKKYDKVSQSDVHEICLDHGTYEFIIKDEFSDGLCCQHGDGYYKISARSSSDDEWKIVLAGAEFITKEIHHTFAVQKSGEVELVCDYPKRKITIEIQTDNFGEDTSWQFRDRSGTVVARNERKYGRNEKDSRDLCLEDKSLYEFVVYDTYGDGMCCQFGKGYYKIASYNDDLGDVVATLYGGMFFQPNITHTINTTTPRMSDRDIQWLTQHNLRRKKYHAYYDKEYVPLQWSDGLKAEAKIWSESLLDSCGEGMFHDPQRIYGENAAGNSGSGGWGTLRSPGQILTRFVEYELDDPWPHNGHLTQVLWRVSDCDRLHRPFESHKVMEGQKGGGKRQCHTQVCRYAVTGNCNMGRFQKTDDSNNTVVDWLTPTLEDSNFCGPLCPPDGCHA</sequence>
<evidence type="ECO:0000256" key="1">
    <source>
        <dbReference type="SAM" id="MobiDB-lite"/>
    </source>
</evidence>
<organism evidence="4 5">
    <name type="scientific">Cyclotella cryptica</name>
    <dbReference type="NCBI Taxonomy" id="29204"/>
    <lineage>
        <taxon>Eukaryota</taxon>
        <taxon>Sar</taxon>
        <taxon>Stramenopiles</taxon>
        <taxon>Ochrophyta</taxon>
        <taxon>Bacillariophyta</taxon>
        <taxon>Coscinodiscophyceae</taxon>
        <taxon>Thalassiosirophycidae</taxon>
        <taxon>Stephanodiscales</taxon>
        <taxon>Stephanodiscaceae</taxon>
        <taxon>Cyclotella</taxon>
    </lineage>
</organism>
<evidence type="ECO:0000259" key="3">
    <source>
        <dbReference type="SMART" id="SM00198"/>
    </source>
</evidence>
<dbReference type="InterPro" id="IPR035940">
    <property type="entry name" value="CAP_sf"/>
</dbReference>
<dbReference type="Gene3D" id="3.40.33.10">
    <property type="entry name" value="CAP"/>
    <property type="match status" value="1"/>
</dbReference>
<keyword evidence="2" id="KW-0732">Signal</keyword>
<evidence type="ECO:0000256" key="2">
    <source>
        <dbReference type="SAM" id="SignalP"/>
    </source>
</evidence>
<comment type="caution">
    <text evidence="4">The sequence shown here is derived from an EMBL/GenBank/DDBJ whole genome shotgun (WGS) entry which is preliminary data.</text>
</comment>
<reference evidence="4 5" key="1">
    <citation type="journal article" date="2020" name="G3 (Bethesda)">
        <title>Improved Reference Genome for Cyclotella cryptica CCMP332, a Model for Cell Wall Morphogenesis, Salinity Adaptation, and Lipid Production in Diatoms (Bacillariophyta).</title>
        <authorList>
            <person name="Roberts W.R."/>
            <person name="Downey K.M."/>
            <person name="Ruck E.C."/>
            <person name="Traller J.C."/>
            <person name="Alverson A.J."/>
        </authorList>
    </citation>
    <scope>NUCLEOTIDE SEQUENCE [LARGE SCALE GENOMIC DNA]</scope>
    <source>
        <strain evidence="4 5">CCMP332</strain>
    </source>
</reference>
<dbReference type="Proteomes" id="UP001516023">
    <property type="component" value="Unassembled WGS sequence"/>
</dbReference>
<gene>
    <name evidence="4" type="ORF">HJC23_007412</name>
</gene>
<evidence type="ECO:0000313" key="4">
    <source>
        <dbReference type="EMBL" id="KAL3799939.1"/>
    </source>
</evidence>
<feature type="chain" id="PRO_5044819723" description="SCP domain-containing protein" evidence="2">
    <location>
        <begin position="24"/>
        <end position="902"/>
    </location>
</feature>